<dbReference type="SUPFAM" id="SSF81301">
    <property type="entry name" value="Nucleotidyltransferase"/>
    <property type="match status" value="1"/>
</dbReference>
<dbReference type="EMBL" id="LBXO01000049">
    <property type="protein sequence ID" value="KKR31827.1"/>
    <property type="molecule type" value="Genomic_DNA"/>
</dbReference>
<evidence type="ECO:0000256" key="7">
    <source>
        <dbReference type="ARBA" id="ARBA00022842"/>
    </source>
</evidence>
<keyword evidence="8 9" id="KW-0694">RNA-binding</keyword>
<dbReference type="GO" id="GO:0000166">
    <property type="term" value="F:nucleotide binding"/>
    <property type="evidence" value="ECO:0007669"/>
    <property type="project" value="UniProtKB-KW"/>
</dbReference>
<dbReference type="Pfam" id="PF01743">
    <property type="entry name" value="PolyA_pol"/>
    <property type="match status" value="1"/>
</dbReference>
<dbReference type="Gene3D" id="1.10.3090.10">
    <property type="entry name" value="cca-adding enzyme, domain 2"/>
    <property type="match status" value="1"/>
</dbReference>
<keyword evidence="2 9" id="KW-0808">Transferase</keyword>
<comment type="caution">
    <text evidence="14">The sequence shown here is derived from an EMBL/GenBank/DDBJ whole genome shotgun (WGS) entry which is preliminary data.</text>
</comment>
<dbReference type="Gene3D" id="3.30.460.10">
    <property type="entry name" value="Beta Polymerase, domain 2"/>
    <property type="match status" value="1"/>
</dbReference>
<feature type="domain" description="Poly A polymerase head" evidence="11">
    <location>
        <begin position="21"/>
        <end position="165"/>
    </location>
</feature>
<feature type="domain" description="CCA-adding enzyme C-terminal" evidence="13">
    <location>
        <begin position="320"/>
        <end position="457"/>
    </location>
</feature>
<evidence type="ECO:0000313" key="15">
    <source>
        <dbReference type="Proteomes" id="UP000034137"/>
    </source>
</evidence>
<proteinExistence type="inferred from homology"/>
<dbReference type="Pfam" id="PF13735">
    <property type="entry name" value="tRNA_NucTran2_2"/>
    <property type="match status" value="1"/>
</dbReference>
<evidence type="ECO:0000256" key="4">
    <source>
        <dbReference type="ARBA" id="ARBA00022695"/>
    </source>
</evidence>
<keyword evidence="10" id="KW-0175">Coiled coil</keyword>
<dbReference type="PANTHER" id="PTHR46173:SF1">
    <property type="entry name" value="CCA TRNA NUCLEOTIDYLTRANSFERASE 1, MITOCHONDRIAL"/>
    <property type="match status" value="1"/>
</dbReference>
<evidence type="ECO:0000256" key="9">
    <source>
        <dbReference type="RuleBase" id="RU003953"/>
    </source>
</evidence>
<evidence type="ECO:0000256" key="1">
    <source>
        <dbReference type="ARBA" id="ARBA00001946"/>
    </source>
</evidence>
<feature type="coiled-coil region" evidence="10">
    <location>
        <begin position="445"/>
        <end position="488"/>
    </location>
</feature>
<dbReference type="InterPro" id="IPR003607">
    <property type="entry name" value="HD/PDEase_dom"/>
</dbReference>
<dbReference type="PATRIC" id="fig|1618642.3.peg.823"/>
<dbReference type="InterPro" id="IPR050264">
    <property type="entry name" value="Bact_CCA-adding_enz_type3_sf"/>
</dbReference>
<reference evidence="14 15" key="1">
    <citation type="journal article" date="2015" name="Nature">
        <title>rRNA introns, odd ribosomes, and small enigmatic genomes across a large radiation of phyla.</title>
        <authorList>
            <person name="Brown C.T."/>
            <person name="Hug L.A."/>
            <person name="Thomas B.C."/>
            <person name="Sharon I."/>
            <person name="Castelle C.J."/>
            <person name="Singh A."/>
            <person name="Wilkins M.J."/>
            <person name="Williams K.H."/>
            <person name="Banfield J.F."/>
        </authorList>
    </citation>
    <scope>NUCLEOTIDE SEQUENCE [LARGE SCALE GENOMIC DNA]</scope>
</reference>
<dbReference type="GO" id="GO:0016779">
    <property type="term" value="F:nucleotidyltransferase activity"/>
    <property type="evidence" value="ECO:0007669"/>
    <property type="project" value="UniProtKB-KW"/>
</dbReference>
<dbReference type="PANTHER" id="PTHR46173">
    <property type="entry name" value="CCA TRNA NUCLEOTIDYLTRANSFERASE 1, MITOCHONDRIAL"/>
    <property type="match status" value="1"/>
</dbReference>
<name>A0A0G0T1X1_9BACT</name>
<evidence type="ECO:0000256" key="10">
    <source>
        <dbReference type="SAM" id="Coils"/>
    </source>
</evidence>
<keyword evidence="7" id="KW-0460">Magnesium</keyword>
<keyword evidence="5" id="KW-0479">Metal-binding</keyword>
<evidence type="ECO:0000256" key="3">
    <source>
        <dbReference type="ARBA" id="ARBA00022694"/>
    </source>
</evidence>
<keyword evidence="3" id="KW-0819">tRNA processing</keyword>
<evidence type="ECO:0000259" key="11">
    <source>
        <dbReference type="Pfam" id="PF01743"/>
    </source>
</evidence>
<evidence type="ECO:0000313" key="14">
    <source>
        <dbReference type="EMBL" id="KKR31827.1"/>
    </source>
</evidence>
<dbReference type="Gene3D" id="1.10.246.80">
    <property type="match status" value="1"/>
</dbReference>
<dbReference type="InterPro" id="IPR002646">
    <property type="entry name" value="PolA_pol_head_dom"/>
</dbReference>
<feature type="domain" description="tRNA nucleotidyltransferase/poly(A) polymerase RNA and SrmB- binding" evidence="12">
    <location>
        <begin position="192"/>
        <end position="252"/>
    </location>
</feature>
<evidence type="ECO:0000256" key="5">
    <source>
        <dbReference type="ARBA" id="ARBA00022723"/>
    </source>
</evidence>
<gene>
    <name evidence="14" type="ORF">UT64_C0049G0001</name>
</gene>
<evidence type="ECO:0000256" key="8">
    <source>
        <dbReference type="ARBA" id="ARBA00022884"/>
    </source>
</evidence>
<evidence type="ECO:0000256" key="6">
    <source>
        <dbReference type="ARBA" id="ARBA00022741"/>
    </source>
</evidence>
<comment type="cofactor">
    <cofactor evidence="1">
        <name>Mg(2+)</name>
        <dbReference type="ChEBI" id="CHEBI:18420"/>
    </cofactor>
</comment>
<protein>
    <submittedName>
        <fullName evidence="14">PolyA polymerase</fullName>
    </submittedName>
</protein>
<keyword evidence="4" id="KW-0548">Nucleotidyltransferase</keyword>
<dbReference type="InterPro" id="IPR032828">
    <property type="entry name" value="PolyA_RNA-bd"/>
</dbReference>
<evidence type="ECO:0000256" key="2">
    <source>
        <dbReference type="ARBA" id="ARBA00022679"/>
    </source>
</evidence>
<dbReference type="SUPFAM" id="SSF81891">
    <property type="entry name" value="Poly A polymerase C-terminal region-like"/>
    <property type="match status" value="1"/>
</dbReference>
<dbReference type="InterPro" id="IPR006675">
    <property type="entry name" value="HDIG_dom"/>
</dbReference>
<organism evidence="14 15">
    <name type="scientific">Candidatus Falkowbacteria bacterium GW2011_GWF2_39_8</name>
    <dbReference type="NCBI Taxonomy" id="1618642"/>
    <lineage>
        <taxon>Bacteria</taxon>
        <taxon>Candidatus Falkowiibacteriota</taxon>
    </lineage>
</organism>
<dbReference type="Pfam" id="PF12627">
    <property type="entry name" value="PolyA_pol_RNAbd"/>
    <property type="match status" value="1"/>
</dbReference>
<dbReference type="InterPro" id="IPR032810">
    <property type="entry name" value="CCA-adding_enz_C"/>
</dbReference>
<dbReference type="GO" id="GO:0046872">
    <property type="term" value="F:metal ion binding"/>
    <property type="evidence" value="ECO:0007669"/>
    <property type="project" value="UniProtKB-KW"/>
</dbReference>
<dbReference type="InterPro" id="IPR043519">
    <property type="entry name" value="NT_sf"/>
</dbReference>
<dbReference type="AlphaFoldDB" id="A0A0G0T1X1"/>
<evidence type="ECO:0000259" key="12">
    <source>
        <dbReference type="Pfam" id="PF12627"/>
    </source>
</evidence>
<keyword evidence="6" id="KW-0547">Nucleotide-binding</keyword>
<dbReference type="CDD" id="cd05398">
    <property type="entry name" value="NT_ClassII-CCAase"/>
    <property type="match status" value="1"/>
</dbReference>
<dbReference type="CDD" id="cd00077">
    <property type="entry name" value="HDc"/>
    <property type="match status" value="1"/>
</dbReference>
<comment type="similarity">
    <text evidence="9">Belongs to the tRNA nucleotidyltransferase/poly(A) polymerase family.</text>
</comment>
<sequence length="497" mass="57408">MQIPAYVIEIVKKLEPAGFEAFVVGGCVRDLLLGKEPKDWDVTTNAKPEEMLKIFTDGKYENTFGTVLIPIRNEQEEVLAVVESTTYRSEQGYSDRRHPDEVIFEEELEKDLGRRDFTINAMALKLKVKSLKFIKSDENINLAEDDFEIVDLFGGQKDLKKRIIRAVGEPSDRFKEDALRMLRAIRFSCQLGFEIEDKTMRGIVKFAGGIKFVANERIKDELVKIMESERAYEGIMMLHESKLLQYILPELENGVGVKQNKHHVYTVFKHLVLSLKFCPSKDWRVRLACLLHDIAKPQTKKIISGDATFYNHDIVGAKVVNKIVTRLKFSKEDADKVVNLVRNHMFYYNVDEVTEAAVRRLLVKVGKENIKDLIDLRIGDRLGSGVPKAKPYKLRHLEYMIEKVSQDAISVKMLKINGDEMMKFLGIEPGPKIGAILDVLLSEVIENQELNNKEYLEKRSRELNELNLQELRVKAREKIEEKKMEEDEELKKDFWVK</sequence>
<accession>A0A0G0T1X1</accession>
<dbReference type="GO" id="GO:0008033">
    <property type="term" value="P:tRNA processing"/>
    <property type="evidence" value="ECO:0007669"/>
    <property type="project" value="UniProtKB-KW"/>
</dbReference>
<evidence type="ECO:0000259" key="13">
    <source>
        <dbReference type="Pfam" id="PF13735"/>
    </source>
</evidence>
<dbReference type="GO" id="GO:0000049">
    <property type="term" value="F:tRNA binding"/>
    <property type="evidence" value="ECO:0007669"/>
    <property type="project" value="TreeGrafter"/>
</dbReference>
<dbReference type="NCBIfam" id="TIGR00277">
    <property type="entry name" value="HDIG"/>
    <property type="match status" value="1"/>
</dbReference>
<dbReference type="Proteomes" id="UP000034137">
    <property type="component" value="Unassembled WGS sequence"/>
</dbReference>